<proteinExistence type="predicted"/>
<comment type="caution">
    <text evidence="1">The sequence shown here is derived from an EMBL/GenBank/DDBJ whole genome shotgun (WGS) entry which is preliminary data.</text>
</comment>
<reference evidence="1 2" key="1">
    <citation type="journal article" date="2021" name="J. Hered.">
        <title>A chromosome-level genome assembly of the parasitoid wasp, Cotesia glomerata (Hymenoptera: Braconidae).</title>
        <authorList>
            <person name="Pinto B.J."/>
            <person name="Weis J.J."/>
            <person name="Gamble T."/>
            <person name="Ode P.J."/>
            <person name="Paul R."/>
            <person name="Zaspel J.M."/>
        </authorList>
    </citation>
    <scope>NUCLEOTIDE SEQUENCE [LARGE SCALE GENOMIC DNA]</scope>
    <source>
        <strain evidence="1">CgM1</strain>
    </source>
</reference>
<dbReference type="Proteomes" id="UP000826195">
    <property type="component" value="Unassembled WGS sequence"/>
</dbReference>
<dbReference type="EMBL" id="JAHXZJ010000001">
    <property type="protein sequence ID" value="KAH0568557.1"/>
    <property type="molecule type" value="Genomic_DNA"/>
</dbReference>
<keyword evidence="2" id="KW-1185">Reference proteome</keyword>
<protein>
    <submittedName>
        <fullName evidence="1">Uncharacterized protein</fullName>
    </submittedName>
</protein>
<evidence type="ECO:0000313" key="1">
    <source>
        <dbReference type="EMBL" id="KAH0568557.1"/>
    </source>
</evidence>
<organism evidence="1 2">
    <name type="scientific">Cotesia glomerata</name>
    <name type="common">Lepidopteran parasitic wasp</name>
    <name type="synonym">Apanteles glomeratus</name>
    <dbReference type="NCBI Taxonomy" id="32391"/>
    <lineage>
        <taxon>Eukaryota</taxon>
        <taxon>Metazoa</taxon>
        <taxon>Ecdysozoa</taxon>
        <taxon>Arthropoda</taxon>
        <taxon>Hexapoda</taxon>
        <taxon>Insecta</taxon>
        <taxon>Pterygota</taxon>
        <taxon>Neoptera</taxon>
        <taxon>Endopterygota</taxon>
        <taxon>Hymenoptera</taxon>
        <taxon>Apocrita</taxon>
        <taxon>Ichneumonoidea</taxon>
        <taxon>Braconidae</taxon>
        <taxon>Microgastrinae</taxon>
        <taxon>Cotesia</taxon>
    </lineage>
</organism>
<accession>A0AAV7J9Y8</accession>
<evidence type="ECO:0000313" key="2">
    <source>
        <dbReference type="Proteomes" id="UP000826195"/>
    </source>
</evidence>
<gene>
    <name evidence="1" type="ORF">KQX54_021194</name>
</gene>
<sequence length="86" mass="9384">MSALRLYPFQRVLSTLRELNEYEGYCPPDIADCRTLFSNFECSSRAAFTADAPIAVGISASIRTGHVGTQSSMEIAKALMVLVLLP</sequence>
<name>A0AAV7J9Y8_COTGL</name>
<dbReference type="AlphaFoldDB" id="A0AAV7J9Y8"/>